<gene>
    <name evidence="2" type="ORF">H4R20_004902</name>
</gene>
<dbReference type="OrthoDB" id="4062651at2759"/>
<evidence type="ECO:0000256" key="1">
    <source>
        <dbReference type="SAM" id="SignalP"/>
    </source>
</evidence>
<name>A0A9W8HXT4_9FUNG</name>
<keyword evidence="1" id="KW-0732">Signal</keyword>
<dbReference type="Proteomes" id="UP001140094">
    <property type="component" value="Unassembled WGS sequence"/>
</dbReference>
<feature type="chain" id="PRO_5040772981" evidence="1">
    <location>
        <begin position="18"/>
        <end position="229"/>
    </location>
</feature>
<evidence type="ECO:0000313" key="3">
    <source>
        <dbReference type="Proteomes" id="UP001140094"/>
    </source>
</evidence>
<accession>A0A9W8HXT4</accession>
<proteinExistence type="predicted"/>
<protein>
    <submittedName>
        <fullName evidence="2">Uncharacterized protein</fullName>
    </submittedName>
</protein>
<comment type="caution">
    <text evidence="2">The sequence shown here is derived from an EMBL/GenBank/DDBJ whole genome shotgun (WGS) entry which is preliminary data.</text>
</comment>
<evidence type="ECO:0000313" key="2">
    <source>
        <dbReference type="EMBL" id="KAJ2798217.1"/>
    </source>
</evidence>
<keyword evidence="3" id="KW-1185">Reference proteome</keyword>
<sequence>MKLAIFSAVLAAALAVAQDNVSIPPAAMAPSPAAEVSPTIEAQVSPGMEMPTVLPAVSMGSDRTASLLARLASYFDLSHVSSDIASMPVVMSKVYDPATGKFVMLSASAMQSGGAYYVPVCSVDAIASAGKTPVAAVQPGACSYGIQLTPVPSNAAVALYRVIRTAFKAIMSASRPSFMGFGRPSSTGAIPTQPGMEMAMPTQPGMEMAMPTQPGMEMAMPTQTSAPQM</sequence>
<organism evidence="2 3">
    <name type="scientific">Coemansia guatemalensis</name>
    <dbReference type="NCBI Taxonomy" id="2761395"/>
    <lineage>
        <taxon>Eukaryota</taxon>
        <taxon>Fungi</taxon>
        <taxon>Fungi incertae sedis</taxon>
        <taxon>Zoopagomycota</taxon>
        <taxon>Kickxellomycotina</taxon>
        <taxon>Kickxellomycetes</taxon>
        <taxon>Kickxellales</taxon>
        <taxon>Kickxellaceae</taxon>
        <taxon>Coemansia</taxon>
    </lineage>
</organism>
<dbReference type="AlphaFoldDB" id="A0A9W8HXT4"/>
<dbReference type="EMBL" id="JANBUO010001450">
    <property type="protein sequence ID" value="KAJ2798217.1"/>
    <property type="molecule type" value="Genomic_DNA"/>
</dbReference>
<feature type="signal peptide" evidence="1">
    <location>
        <begin position="1"/>
        <end position="17"/>
    </location>
</feature>
<reference evidence="2" key="1">
    <citation type="submission" date="2022-07" db="EMBL/GenBank/DDBJ databases">
        <title>Phylogenomic reconstructions and comparative analyses of Kickxellomycotina fungi.</title>
        <authorList>
            <person name="Reynolds N.K."/>
            <person name="Stajich J.E."/>
            <person name="Barry K."/>
            <person name="Grigoriev I.V."/>
            <person name="Crous P."/>
            <person name="Smith M.E."/>
        </authorList>
    </citation>
    <scope>NUCLEOTIDE SEQUENCE</scope>
    <source>
        <strain evidence="2">NRRL 1565</strain>
    </source>
</reference>